<feature type="region of interest" description="Disordered" evidence="8">
    <location>
        <begin position="1"/>
        <end position="29"/>
    </location>
</feature>
<keyword evidence="6" id="KW-0943">RNA-mediated gene silencing</keyword>
<gene>
    <name evidence="11" type="ORF">ONE63_001773</name>
</gene>
<comment type="similarity">
    <text evidence="7">Belongs to the argonaute family. Piwi subfamily.</text>
</comment>
<reference evidence="11" key="1">
    <citation type="submission" date="2022-12" db="EMBL/GenBank/DDBJ databases">
        <title>Chromosome-level genome assembly of the bean flower thrips Megalurothrips usitatus.</title>
        <authorList>
            <person name="Ma L."/>
            <person name="Liu Q."/>
            <person name="Li H."/>
            <person name="Cai W."/>
        </authorList>
    </citation>
    <scope>NUCLEOTIDE SEQUENCE</scope>
    <source>
        <strain evidence="11">Cailab_2022a</strain>
    </source>
</reference>
<feature type="domain" description="Piwi" evidence="10">
    <location>
        <begin position="490"/>
        <end position="780"/>
    </location>
</feature>
<evidence type="ECO:0000256" key="2">
    <source>
        <dbReference type="ARBA" id="ARBA00022473"/>
    </source>
</evidence>
<dbReference type="Gene3D" id="3.40.50.2300">
    <property type="match status" value="1"/>
</dbReference>
<accession>A0AAV7XDL1</accession>
<dbReference type="Pfam" id="PF02170">
    <property type="entry name" value="PAZ"/>
    <property type="match status" value="1"/>
</dbReference>
<keyword evidence="12" id="KW-1185">Reference proteome</keyword>
<sequence>MRGNRHMGAPEGIDPPTRPKHLATKQGKMSGTKGTMLKLVANYFPLKKVPDWSLRLYRVDIAPDEDRTSERKFLLKAHKDKLGGYLFDGTVLYTTRSLTSPQNRSVTWTSSSKDGAQIYTITIKDTGKEGTEVQVGDYAYIQVYNLLVRACIGALGLQLVGRDFYDANAKIPLAKHGIELWPGYKTSIRQHESDILMCVEVAHKVMRMETVYDILREVHKRSSNPNDFRKEFERQVLSCIVLTKYNNKTYRIDDVNWDVHPDSTFESKKGGGRITYVQYMYQRYQITIGDLKQPMLVSRAKARDIRRGMADIIHLIPELCSCTGLTEGMRTNFHLMKDLAVYTRVSPDVRIQKLRDFNKRLQHNREAVNFLRSFGMTLDQDLVKLQGRQLEGAAIVLGGNTKCPPDANADWTYKLKYSHMYKCVQLENWVVVTPSAKRREVANFIDCLKKAGVGMNFRINSPEIREIQHDTTGKILEELGYVLDRTRPQLIMCLVTGTRADRYSAIKKRCCVDRAVPTQVLLAKNVQGEPRKMMSVATKVAIQMNCKIGGSPWTVSLPQGLMVVGFDVCHDTMSRNQSYGAMVASLTDDMSKYFSVVSAHTCGEELSNNFALNIVKAIRKYMDVNNGAKPMKIVIYRDGVGEGQLPYVVSTELEGINEKLKQIYSPDEVKMSFVIVTKRINTRIFSENRCNPPPGTVVDSVVTDPAKYDFFLVSQSVRDGTVSPTSYNVIHDGIHWSPDIMQKLSYNLCHLYFNWSGTVRVPAPCQYAHKLAFLVGQAIHRQPNAQMEDTLYFL</sequence>
<dbReference type="AlphaFoldDB" id="A0AAV7XDL1"/>
<evidence type="ECO:0000256" key="7">
    <source>
        <dbReference type="ARBA" id="ARBA00038291"/>
    </source>
</evidence>
<evidence type="ECO:0000256" key="6">
    <source>
        <dbReference type="ARBA" id="ARBA00023158"/>
    </source>
</evidence>
<dbReference type="Proteomes" id="UP001075354">
    <property type="component" value="Chromosome 11"/>
</dbReference>
<dbReference type="SMART" id="SM00950">
    <property type="entry name" value="Piwi"/>
    <property type="match status" value="1"/>
</dbReference>
<organism evidence="11 12">
    <name type="scientific">Megalurothrips usitatus</name>
    <name type="common">bean blossom thrips</name>
    <dbReference type="NCBI Taxonomy" id="439358"/>
    <lineage>
        <taxon>Eukaryota</taxon>
        <taxon>Metazoa</taxon>
        <taxon>Ecdysozoa</taxon>
        <taxon>Arthropoda</taxon>
        <taxon>Hexapoda</taxon>
        <taxon>Insecta</taxon>
        <taxon>Pterygota</taxon>
        <taxon>Neoptera</taxon>
        <taxon>Paraneoptera</taxon>
        <taxon>Thysanoptera</taxon>
        <taxon>Terebrantia</taxon>
        <taxon>Thripoidea</taxon>
        <taxon>Thripidae</taxon>
        <taxon>Megalurothrips</taxon>
    </lineage>
</organism>
<dbReference type="Gene3D" id="2.170.260.10">
    <property type="entry name" value="paz domain"/>
    <property type="match status" value="1"/>
</dbReference>
<protein>
    <recommendedName>
        <fullName evidence="13">Piwi-like protein Siwi</fullName>
    </recommendedName>
</protein>
<feature type="domain" description="PAZ" evidence="9">
    <location>
        <begin position="210"/>
        <end position="324"/>
    </location>
</feature>
<dbReference type="InterPro" id="IPR036085">
    <property type="entry name" value="PAZ_dom_sf"/>
</dbReference>
<dbReference type="SMART" id="SM00949">
    <property type="entry name" value="PAZ"/>
    <property type="match status" value="1"/>
</dbReference>
<evidence type="ECO:0000256" key="1">
    <source>
        <dbReference type="ARBA" id="ARBA00004496"/>
    </source>
</evidence>
<dbReference type="InterPro" id="IPR012337">
    <property type="entry name" value="RNaseH-like_sf"/>
</dbReference>
<dbReference type="Gene3D" id="3.30.420.10">
    <property type="entry name" value="Ribonuclease H-like superfamily/Ribonuclease H"/>
    <property type="match status" value="1"/>
</dbReference>
<dbReference type="PANTHER" id="PTHR22891">
    <property type="entry name" value="EUKARYOTIC TRANSLATION INITIATION FACTOR 2C"/>
    <property type="match status" value="1"/>
</dbReference>
<dbReference type="Pfam" id="PF23278">
    <property type="entry name" value="Piwi_N"/>
    <property type="match status" value="1"/>
</dbReference>
<dbReference type="FunFam" id="2.170.260.10:FF:000003">
    <property type="entry name" value="Piwi-like RNA-mediated gene silencing 2"/>
    <property type="match status" value="1"/>
</dbReference>
<dbReference type="GO" id="GO:0030154">
    <property type="term" value="P:cell differentiation"/>
    <property type="evidence" value="ECO:0007669"/>
    <property type="project" value="UniProtKB-KW"/>
</dbReference>
<dbReference type="Pfam" id="PF08699">
    <property type="entry name" value="ArgoL1"/>
    <property type="match status" value="1"/>
</dbReference>
<dbReference type="GO" id="GO:0005737">
    <property type="term" value="C:cytoplasm"/>
    <property type="evidence" value="ECO:0007669"/>
    <property type="project" value="UniProtKB-SubCell"/>
</dbReference>
<evidence type="ECO:0008006" key="13">
    <source>
        <dbReference type="Google" id="ProtNLM"/>
    </source>
</evidence>
<dbReference type="PROSITE" id="PS50821">
    <property type="entry name" value="PAZ"/>
    <property type="match status" value="1"/>
</dbReference>
<keyword evidence="2" id="KW-0217">Developmental protein</keyword>
<dbReference type="SUPFAM" id="SSF101690">
    <property type="entry name" value="PAZ domain"/>
    <property type="match status" value="1"/>
</dbReference>
<evidence type="ECO:0000259" key="9">
    <source>
        <dbReference type="PROSITE" id="PS50821"/>
    </source>
</evidence>
<evidence type="ECO:0000313" key="11">
    <source>
        <dbReference type="EMBL" id="KAJ1522590.1"/>
    </source>
</evidence>
<keyword evidence="4" id="KW-0221">Differentiation</keyword>
<dbReference type="CDD" id="cd04658">
    <property type="entry name" value="Piwi_piwi-like_Euk"/>
    <property type="match status" value="1"/>
</dbReference>
<dbReference type="InterPro" id="IPR036397">
    <property type="entry name" value="RNaseH_sf"/>
</dbReference>
<dbReference type="PROSITE" id="PS50822">
    <property type="entry name" value="PIWI"/>
    <property type="match status" value="1"/>
</dbReference>
<dbReference type="FunFam" id="3.30.420.10:FF:000014">
    <property type="entry name" value="Piwi-like RNA-mediated gene silencing 1"/>
    <property type="match status" value="1"/>
</dbReference>
<proteinExistence type="inferred from homology"/>
<dbReference type="EMBL" id="JAPTSV010000011">
    <property type="protein sequence ID" value="KAJ1522590.1"/>
    <property type="molecule type" value="Genomic_DNA"/>
</dbReference>
<evidence type="ECO:0000256" key="3">
    <source>
        <dbReference type="ARBA" id="ARBA00022490"/>
    </source>
</evidence>
<dbReference type="SUPFAM" id="SSF53098">
    <property type="entry name" value="Ribonuclease H-like"/>
    <property type="match status" value="1"/>
</dbReference>
<dbReference type="InterPro" id="IPR003165">
    <property type="entry name" value="Piwi"/>
</dbReference>
<comment type="caution">
    <text evidence="11">The sequence shown here is derived from an EMBL/GenBank/DDBJ whole genome shotgun (WGS) entry which is preliminary data.</text>
</comment>
<dbReference type="Pfam" id="PF02171">
    <property type="entry name" value="Piwi"/>
    <property type="match status" value="1"/>
</dbReference>
<dbReference type="GO" id="GO:0003723">
    <property type="term" value="F:RNA binding"/>
    <property type="evidence" value="ECO:0007669"/>
    <property type="project" value="UniProtKB-KW"/>
</dbReference>
<dbReference type="GO" id="GO:0140965">
    <property type="term" value="P:secondary piRNA processing"/>
    <property type="evidence" value="ECO:0007669"/>
    <property type="project" value="UniProtKB-ARBA"/>
</dbReference>
<keyword evidence="5" id="KW-0694">RNA-binding</keyword>
<comment type="subcellular location">
    <subcellularLocation>
        <location evidence="1">Cytoplasm</location>
    </subcellularLocation>
</comment>
<evidence type="ECO:0000313" key="12">
    <source>
        <dbReference type="Proteomes" id="UP001075354"/>
    </source>
</evidence>
<evidence type="ECO:0000256" key="8">
    <source>
        <dbReference type="SAM" id="MobiDB-lite"/>
    </source>
</evidence>
<evidence type="ECO:0000256" key="4">
    <source>
        <dbReference type="ARBA" id="ARBA00022782"/>
    </source>
</evidence>
<evidence type="ECO:0000259" key="10">
    <source>
        <dbReference type="PROSITE" id="PS50822"/>
    </source>
</evidence>
<keyword evidence="3" id="KW-0963">Cytoplasm</keyword>
<dbReference type="InterPro" id="IPR003100">
    <property type="entry name" value="PAZ_dom"/>
</dbReference>
<evidence type="ECO:0000256" key="5">
    <source>
        <dbReference type="ARBA" id="ARBA00022884"/>
    </source>
</evidence>
<dbReference type="CDD" id="cd02845">
    <property type="entry name" value="PAZ_piwi_like"/>
    <property type="match status" value="1"/>
</dbReference>
<name>A0AAV7XDL1_9NEOP</name>
<dbReference type="InterPro" id="IPR014811">
    <property type="entry name" value="ArgoL1"/>
</dbReference>